<dbReference type="Gene3D" id="3.20.20.60">
    <property type="entry name" value="Phosphoenolpyruvate-binding domains"/>
    <property type="match status" value="1"/>
</dbReference>
<keyword evidence="1" id="KW-0456">Lyase</keyword>
<dbReference type="PANTHER" id="PTHR42905">
    <property type="entry name" value="PHOSPHOENOLPYRUVATE CARBOXYLASE"/>
    <property type="match status" value="1"/>
</dbReference>
<proteinExistence type="predicted"/>
<organism evidence="1 2">
    <name type="scientific">Paenibacillus aurantiacus</name>
    <dbReference type="NCBI Taxonomy" id="1936118"/>
    <lineage>
        <taxon>Bacteria</taxon>
        <taxon>Bacillati</taxon>
        <taxon>Bacillota</taxon>
        <taxon>Bacilli</taxon>
        <taxon>Bacillales</taxon>
        <taxon>Paenibacillaceae</taxon>
        <taxon>Paenibacillus</taxon>
    </lineage>
</organism>
<dbReference type="RefSeq" id="WP_377488454.1">
    <property type="nucleotide sequence ID" value="NZ_JBHMDO010000003.1"/>
</dbReference>
<keyword evidence="2" id="KW-1185">Reference proteome</keyword>
<comment type="caution">
    <text evidence="1">The sequence shown here is derived from an EMBL/GenBank/DDBJ whole genome shotgun (WGS) entry which is preliminary data.</text>
</comment>
<gene>
    <name evidence="1" type="ORF">ACFFSY_00790</name>
</gene>
<dbReference type="Pfam" id="PF13714">
    <property type="entry name" value="PEP_mutase"/>
    <property type="match status" value="1"/>
</dbReference>
<name>A0ABV5KIM4_9BACL</name>
<dbReference type="InterPro" id="IPR015813">
    <property type="entry name" value="Pyrv/PenolPyrv_kinase-like_dom"/>
</dbReference>
<sequence>MSQLERFQQLHKSDRLLVLGNAWDLPSARVLEKAGFQAIGTTSWGIAASMGYADGEAIDFDLQLSVIERIVDHVQIPVTADVESGYGRHDEEIVDNVLKVAHLGAAGINIEDSTKGTAGLKQLSDQCQLLAKMRGALDNHGFSHFYINARTDAYLLNLDPLNETQTRAKAYVESGASGIFVPGLKVDEEIQTIASCTSAPLNVMALPCLPNFDQLQKLGVRRLSLGGALYRKMAALLEQCAAEMLHSRDSSIVFE</sequence>
<reference evidence="1 2" key="1">
    <citation type="submission" date="2024-09" db="EMBL/GenBank/DDBJ databases">
        <authorList>
            <person name="Sun Q."/>
            <person name="Mori K."/>
        </authorList>
    </citation>
    <scope>NUCLEOTIDE SEQUENCE [LARGE SCALE GENOMIC DNA]</scope>
    <source>
        <strain evidence="1 2">TISTR 2452</strain>
    </source>
</reference>
<evidence type="ECO:0000313" key="2">
    <source>
        <dbReference type="Proteomes" id="UP001589747"/>
    </source>
</evidence>
<dbReference type="GO" id="GO:0016829">
    <property type="term" value="F:lyase activity"/>
    <property type="evidence" value="ECO:0007669"/>
    <property type="project" value="UniProtKB-KW"/>
</dbReference>
<dbReference type="SUPFAM" id="SSF51621">
    <property type="entry name" value="Phosphoenolpyruvate/pyruvate domain"/>
    <property type="match status" value="1"/>
</dbReference>
<dbReference type="PANTHER" id="PTHR42905:SF16">
    <property type="entry name" value="CARBOXYPHOSPHONOENOLPYRUVATE PHOSPHONOMUTASE-LIKE PROTEIN (AFU_ORTHOLOGUE AFUA_5G07230)"/>
    <property type="match status" value="1"/>
</dbReference>
<dbReference type="EMBL" id="JBHMDO010000003">
    <property type="protein sequence ID" value="MFB9324476.1"/>
    <property type="molecule type" value="Genomic_DNA"/>
</dbReference>
<accession>A0ABV5KIM4</accession>
<dbReference type="CDD" id="cd00377">
    <property type="entry name" value="ICL_PEPM"/>
    <property type="match status" value="1"/>
</dbReference>
<dbReference type="InterPro" id="IPR039556">
    <property type="entry name" value="ICL/PEPM"/>
</dbReference>
<protein>
    <submittedName>
        <fullName evidence="1">Isocitrate lyase/phosphoenolpyruvate mutase family protein</fullName>
    </submittedName>
</protein>
<evidence type="ECO:0000313" key="1">
    <source>
        <dbReference type="EMBL" id="MFB9324476.1"/>
    </source>
</evidence>
<dbReference type="InterPro" id="IPR040442">
    <property type="entry name" value="Pyrv_kinase-like_dom_sf"/>
</dbReference>
<dbReference type="Proteomes" id="UP001589747">
    <property type="component" value="Unassembled WGS sequence"/>
</dbReference>